<evidence type="ECO:0000256" key="1">
    <source>
        <dbReference type="ARBA" id="ARBA00022614"/>
    </source>
</evidence>
<reference evidence="4 5" key="1">
    <citation type="submission" date="2021-12" db="EMBL/GenBank/DDBJ databases">
        <title>Discovery of the Pendulisporaceae a myxobacterial family with distinct sporulation behavior and unique specialized metabolism.</title>
        <authorList>
            <person name="Garcia R."/>
            <person name="Popoff A."/>
            <person name="Bader C.D."/>
            <person name="Loehr J."/>
            <person name="Walesch S."/>
            <person name="Walt C."/>
            <person name="Boldt J."/>
            <person name="Bunk B."/>
            <person name="Haeckl F.J.F.P.J."/>
            <person name="Gunesch A.P."/>
            <person name="Birkelbach J."/>
            <person name="Nuebel U."/>
            <person name="Pietschmann T."/>
            <person name="Bach T."/>
            <person name="Mueller R."/>
        </authorList>
    </citation>
    <scope>NUCLEOTIDE SEQUENCE [LARGE SCALE GENOMIC DNA]</scope>
    <source>
        <strain evidence="4 5">MSr12523</strain>
    </source>
</reference>
<keyword evidence="3" id="KW-0732">Signal</keyword>
<feature type="chain" id="PRO_5045663770" description="Leucine-rich repeat domain-containing protein" evidence="3">
    <location>
        <begin position="32"/>
        <end position="500"/>
    </location>
</feature>
<keyword evidence="5" id="KW-1185">Reference proteome</keyword>
<dbReference type="EMBL" id="CP089982">
    <property type="protein sequence ID" value="WXA95407.1"/>
    <property type="molecule type" value="Genomic_DNA"/>
</dbReference>
<evidence type="ECO:0008006" key="6">
    <source>
        <dbReference type="Google" id="ProtNLM"/>
    </source>
</evidence>
<keyword evidence="1" id="KW-0433">Leucine-rich repeat</keyword>
<gene>
    <name evidence="4" type="ORF">LZC95_00945</name>
</gene>
<dbReference type="RefSeq" id="WP_394846014.1">
    <property type="nucleotide sequence ID" value="NZ_CP089982.1"/>
</dbReference>
<dbReference type="PANTHER" id="PTHR46652">
    <property type="entry name" value="LEUCINE-RICH REPEAT AND IQ DOMAIN-CONTAINING PROTEIN 1-RELATED"/>
    <property type="match status" value="1"/>
</dbReference>
<evidence type="ECO:0000256" key="3">
    <source>
        <dbReference type="SAM" id="SignalP"/>
    </source>
</evidence>
<dbReference type="InterPro" id="IPR032675">
    <property type="entry name" value="LRR_dom_sf"/>
</dbReference>
<dbReference type="SUPFAM" id="SSF52058">
    <property type="entry name" value="L domain-like"/>
    <property type="match status" value="1"/>
</dbReference>
<evidence type="ECO:0000256" key="2">
    <source>
        <dbReference type="ARBA" id="ARBA00022737"/>
    </source>
</evidence>
<dbReference type="Proteomes" id="UP001379533">
    <property type="component" value="Chromosome"/>
</dbReference>
<protein>
    <recommendedName>
        <fullName evidence="6">Leucine-rich repeat domain-containing protein</fullName>
    </recommendedName>
</protein>
<dbReference type="Gene3D" id="3.80.10.10">
    <property type="entry name" value="Ribonuclease Inhibitor"/>
    <property type="match status" value="2"/>
</dbReference>
<evidence type="ECO:0000313" key="4">
    <source>
        <dbReference type="EMBL" id="WXA95407.1"/>
    </source>
</evidence>
<sequence length="500" mass="54787">MNHSFSHRAAGSLVACLLSTLTFACSAPSNADVDGDVDESASSSLELGPSHLRFQDYCENATSLPASTKATVDALLAKVQTEDCAVAQTKLEGMTTLEFFSSGPRVGDLAPLATLRQLTSLTLAEQKLEDLRPLARLVNLETLRIYANDATTTTPWGACPILFPDTDKWGPHARIDIRPLAHLRRLTRLGLRTGIVRDLRPLGRLDKIRSLDLDCLDFGGNLAPLANMPELAYLDLSRGSVRDLSPIPSFAASGSGFHILLGGSPIESLRPLALLSALQLESAELERLPIARDEEHCPTTIPGMRRDIKVACLNRNGATPATAASWLSAILEHPVTEDNARTMKQLDLSGRSLDVIDTPFLQGLPALEMLNLSHTTSPPSTSRYPFASLVLRNLSAGQPLPKVRELRLRGTFIRSLPDDNALDFIERVDLRDNRLTNVSGCSFLFPHAQELLLEGNPIELPPLPWTPRNARRCARSVRCRRGNGECLRRSLRPRRSAFVR</sequence>
<proteinExistence type="predicted"/>
<dbReference type="InterPro" id="IPR050836">
    <property type="entry name" value="SDS22/Internalin_LRR"/>
</dbReference>
<name>A0ABZ2KD43_9BACT</name>
<dbReference type="PANTHER" id="PTHR46652:SF3">
    <property type="entry name" value="LEUCINE-RICH REPEAT-CONTAINING PROTEIN 9"/>
    <property type="match status" value="1"/>
</dbReference>
<keyword evidence="2" id="KW-0677">Repeat</keyword>
<organism evidence="4 5">
    <name type="scientific">Pendulispora brunnea</name>
    <dbReference type="NCBI Taxonomy" id="2905690"/>
    <lineage>
        <taxon>Bacteria</taxon>
        <taxon>Pseudomonadati</taxon>
        <taxon>Myxococcota</taxon>
        <taxon>Myxococcia</taxon>
        <taxon>Myxococcales</taxon>
        <taxon>Sorangiineae</taxon>
        <taxon>Pendulisporaceae</taxon>
        <taxon>Pendulispora</taxon>
    </lineage>
</organism>
<accession>A0ABZ2KD43</accession>
<feature type="signal peptide" evidence="3">
    <location>
        <begin position="1"/>
        <end position="31"/>
    </location>
</feature>
<evidence type="ECO:0000313" key="5">
    <source>
        <dbReference type="Proteomes" id="UP001379533"/>
    </source>
</evidence>